<organism evidence="2 4">
    <name type="scientific">Medicago truncatula</name>
    <name type="common">Barrel medic</name>
    <name type="synonym">Medicago tribuloides</name>
    <dbReference type="NCBI Taxonomy" id="3880"/>
    <lineage>
        <taxon>Eukaryota</taxon>
        <taxon>Viridiplantae</taxon>
        <taxon>Streptophyta</taxon>
        <taxon>Embryophyta</taxon>
        <taxon>Tracheophyta</taxon>
        <taxon>Spermatophyta</taxon>
        <taxon>Magnoliopsida</taxon>
        <taxon>eudicotyledons</taxon>
        <taxon>Gunneridae</taxon>
        <taxon>Pentapetalae</taxon>
        <taxon>rosids</taxon>
        <taxon>fabids</taxon>
        <taxon>Fabales</taxon>
        <taxon>Fabaceae</taxon>
        <taxon>Papilionoideae</taxon>
        <taxon>50 kb inversion clade</taxon>
        <taxon>NPAAA clade</taxon>
        <taxon>Hologalegina</taxon>
        <taxon>IRL clade</taxon>
        <taxon>Trifolieae</taxon>
        <taxon>Medicago</taxon>
    </lineage>
</organism>
<feature type="region of interest" description="Disordered" evidence="1">
    <location>
        <begin position="45"/>
        <end position="65"/>
    </location>
</feature>
<dbReference type="EnsemblPlants" id="AES75398">
    <property type="protein sequence ID" value="AES75398"/>
    <property type="gene ID" value="MTR_6g044300"/>
</dbReference>
<dbReference type="EMBL" id="CM001222">
    <property type="protein sequence ID" value="AES75398.1"/>
    <property type="molecule type" value="Genomic_DNA"/>
</dbReference>
<dbReference type="PaxDb" id="3880-AES75398"/>
<reference evidence="2 4" key="2">
    <citation type="journal article" date="2014" name="BMC Genomics">
        <title>An improved genome release (version Mt4.0) for the model legume Medicago truncatula.</title>
        <authorList>
            <person name="Tang H."/>
            <person name="Krishnakumar V."/>
            <person name="Bidwell S."/>
            <person name="Rosen B."/>
            <person name="Chan A."/>
            <person name="Zhou S."/>
            <person name="Gentzbittel L."/>
            <person name="Childs K.L."/>
            <person name="Yandell M."/>
            <person name="Gundlach H."/>
            <person name="Mayer K.F."/>
            <person name="Schwartz D.C."/>
            <person name="Town C.D."/>
        </authorList>
    </citation>
    <scope>GENOME REANNOTATION</scope>
    <source>
        <strain evidence="3 4">cv. Jemalong A17</strain>
    </source>
</reference>
<dbReference type="AlphaFoldDB" id="G7KJ03"/>
<proteinExistence type="predicted"/>
<reference evidence="2 4" key="1">
    <citation type="journal article" date="2011" name="Nature">
        <title>The Medicago genome provides insight into the evolution of rhizobial symbioses.</title>
        <authorList>
            <person name="Young N.D."/>
            <person name="Debelle F."/>
            <person name="Oldroyd G.E."/>
            <person name="Geurts R."/>
            <person name="Cannon S.B."/>
            <person name="Udvardi M.K."/>
            <person name="Benedito V.A."/>
            <person name="Mayer K.F."/>
            <person name="Gouzy J."/>
            <person name="Schoof H."/>
            <person name="Van de Peer Y."/>
            <person name="Proost S."/>
            <person name="Cook D.R."/>
            <person name="Meyers B.C."/>
            <person name="Spannagl M."/>
            <person name="Cheung F."/>
            <person name="De Mita S."/>
            <person name="Krishnakumar V."/>
            <person name="Gundlach H."/>
            <person name="Zhou S."/>
            <person name="Mudge J."/>
            <person name="Bharti A.K."/>
            <person name="Murray J.D."/>
            <person name="Naoumkina M.A."/>
            <person name="Rosen B."/>
            <person name="Silverstein K.A."/>
            <person name="Tang H."/>
            <person name="Rombauts S."/>
            <person name="Zhao P.X."/>
            <person name="Zhou P."/>
            <person name="Barbe V."/>
            <person name="Bardou P."/>
            <person name="Bechner M."/>
            <person name="Bellec A."/>
            <person name="Berger A."/>
            <person name="Berges H."/>
            <person name="Bidwell S."/>
            <person name="Bisseling T."/>
            <person name="Choisne N."/>
            <person name="Couloux A."/>
            <person name="Denny R."/>
            <person name="Deshpande S."/>
            <person name="Dai X."/>
            <person name="Doyle J.J."/>
            <person name="Dudez A.M."/>
            <person name="Farmer A.D."/>
            <person name="Fouteau S."/>
            <person name="Franken C."/>
            <person name="Gibelin C."/>
            <person name="Gish J."/>
            <person name="Goldstein S."/>
            <person name="Gonzalez A.J."/>
            <person name="Green P.J."/>
            <person name="Hallab A."/>
            <person name="Hartog M."/>
            <person name="Hua A."/>
            <person name="Humphray S.J."/>
            <person name="Jeong D.H."/>
            <person name="Jing Y."/>
            <person name="Jocker A."/>
            <person name="Kenton S.M."/>
            <person name="Kim D.J."/>
            <person name="Klee K."/>
            <person name="Lai H."/>
            <person name="Lang C."/>
            <person name="Lin S."/>
            <person name="Macmil S.L."/>
            <person name="Magdelenat G."/>
            <person name="Matthews L."/>
            <person name="McCorrison J."/>
            <person name="Monaghan E.L."/>
            <person name="Mun J.H."/>
            <person name="Najar F.Z."/>
            <person name="Nicholson C."/>
            <person name="Noirot C."/>
            <person name="O'Bleness M."/>
            <person name="Paule C.R."/>
            <person name="Poulain J."/>
            <person name="Prion F."/>
            <person name="Qin B."/>
            <person name="Qu C."/>
            <person name="Retzel E.F."/>
            <person name="Riddle C."/>
            <person name="Sallet E."/>
            <person name="Samain S."/>
            <person name="Samson N."/>
            <person name="Sanders I."/>
            <person name="Saurat O."/>
            <person name="Scarpelli C."/>
            <person name="Schiex T."/>
            <person name="Segurens B."/>
            <person name="Severin A.J."/>
            <person name="Sherrier D.J."/>
            <person name="Shi R."/>
            <person name="Sims S."/>
            <person name="Singer S.R."/>
            <person name="Sinharoy S."/>
            <person name="Sterck L."/>
            <person name="Viollet A."/>
            <person name="Wang B.B."/>
            <person name="Wang K."/>
            <person name="Wang M."/>
            <person name="Wang X."/>
            <person name="Warfsmann J."/>
            <person name="Weissenbach J."/>
            <person name="White D.D."/>
            <person name="White J.D."/>
            <person name="Wiley G.B."/>
            <person name="Wincker P."/>
            <person name="Xing Y."/>
            <person name="Yang L."/>
            <person name="Yao Z."/>
            <person name="Ying F."/>
            <person name="Zhai J."/>
            <person name="Zhou L."/>
            <person name="Zuber A."/>
            <person name="Denarie J."/>
            <person name="Dixon R.A."/>
            <person name="May G.D."/>
            <person name="Schwartz D.C."/>
            <person name="Rogers J."/>
            <person name="Quetier F."/>
            <person name="Town C.D."/>
            <person name="Roe B.A."/>
        </authorList>
    </citation>
    <scope>NUCLEOTIDE SEQUENCE [LARGE SCALE GENOMIC DNA]</scope>
    <source>
        <strain evidence="2">A17</strain>
        <strain evidence="3 4">cv. Jemalong A17</strain>
    </source>
</reference>
<dbReference type="HOGENOM" id="CLU_2853113_0_0_1"/>
<gene>
    <name evidence="2" type="ordered locus">MTR_6g044300</name>
</gene>
<dbReference type="Proteomes" id="UP000002051">
    <property type="component" value="Chromosome 6"/>
</dbReference>
<evidence type="ECO:0000256" key="1">
    <source>
        <dbReference type="SAM" id="MobiDB-lite"/>
    </source>
</evidence>
<evidence type="ECO:0000313" key="2">
    <source>
        <dbReference type="EMBL" id="AES75398.1"/>
    </source>
</evidence>
<name>G7KJ03_MEDTR</name>
<keyword evidence="4" id="KW-1185">Reference proteome</keyword>
<evidence type="ECO:0000313" key="3">
    <source>
        <dbReference type="EnsemblPlants" id="AES75398"/>
    </source>
</evidence>
<evidence type="ECO:0000313" key="4">
    <source>
        <dbReference type="Proteomes" id="UP000002051"/>
    </source>
</evidence>
<reference evidence="3" key="3">
    <citation type="submission" date="2015-04" db="UniProtKB">
        <authorList>
            <consortium name="EnsemblPlants"/>
        </authorList>
    </citation>
    <scope>IDENTIFICATION</scope>
    <source>
        <strain evidence="3">cv. Jemalong A17</strain>
    </source>
</reference>
<accession>G7KJ03</accession>
<protein>
    <submittedName>
        <fullName evidence="2 3">Uncharacterized protein</fullName>
    </submittedName>
</protein>
<sequence>MIFRATKEARQLIEGSEREQYGLTPEYARELIRKNTSSTVKINTIPSKAKGATRRPKNKGERRWR</sequence>